<dbReference type="EMBL" id="MN740283">
    <property type="protein sequence ID" value="QHT97820.1"/>
    <property type="molecule type" value="Genomic_DNA"/>
</dbReference>
<evidence type="ECO:0000256" key="1">
    <source>
        <dbReference type="SAM" id="MobiDB-lite"/>
    </source>
</evidence>
<sequence length="54" mass="6350">MVYTEISVVRGLVVTRRELTEFILSDEQLRKTYSEGKDLKSSGSRRRLLVSYRK</sequence>
<protein>
    <submittedName>
        <fullName evidence="2">Uncharacterized protein</fullName>
    </submittedName>
</protein>
<reference evidence="2" key="1">
    <citation type="journal article" date="2020" name="Nature">
        <title>Giant virus diversity and host interactions through global metagenomics.</title>
        <authorList>
            <person name="Schulz F."/>
            <person name="Roux S."/>
            <person name="Paez-Espino D."/>
            <person name="Jungbluth S."/>
            <person name="Walsh D.A."/>
            <person name="Denef V.J."/>
            <person name="McMahon K.D."/>
            <person name="Konstantinidis K.T."/>
            <person name="Eloe-Fadrosh E.A."/>
            <person name="Kyrpides N.C."/>
            <person name="Woyke T."/>
        </authorList>
    </citation>
    <scope>NUCLEOTIDE SEQUENCE</scope>
    <source>
        <strain evidence="2">GVMAG-M-3300025572-1</strain>
    </source>
</reference>
<proteinExistence type="predicted"/>
<dbReference type="AlphaFoldDB" id="A0A6C0IZ18"/>
<evidence type="ECO:0000313" key="2">
    <source>
        <dbReference type="EMBL" id="QHT97820.1"/>
    </source>
</evidence>
<feature type="region of interest" description="Disordered" evidence="1">
    <location>
        <begin position="35"/>
        <end position="54"/>
    </location>
</feature>
<accession>A0A6C0IZ18</accession>
<feature type="compositionally biased region" description="Basic residues" evidence="1">
    <location>
        <begin position="43"/>
        <end position="54"/>
    </location>
</feature>
<name>A0A6C0IZ18_9ZZZZ</name>
<organism evidence="2">
    <name type="scientific">viral metagenome</name>
    <dbReference type="NCBI Taxonomy" id="1070528"/>
    <lineage>
        <taxon>unclassified sequences</taxon>
        <taxon>metagenomes</taxon>
        <taxon>organismal metagenomes</taxon>
    </lineage>
</organism>